<sequence>MNKKLFNMAKGKQRENAIEDGFYDGRFRTKVVEDKKKKQERQSAKKWKNRDIFGEDND</sequence>
<proteinExistence type="predicted"/>
<evidence type="ECO:0000256" key="1">
    <source>
        <dbReference type="SAM" id="MobiDB-lite"/>
    </source>
</evidence>
<feature type="region of interest" description="Disordered" evidence="1">
    <location>
        <begin position="33"/>
        <end position="58"/>
    </location>
</feature>
<organism evidence="2">
    <name type="scientific">uncultured Caudovirales phage</name>
    <dbReference type="NCBI Taxonomy" id="2100421"/>
    <lineage>
        <taxon>Viruses</taxon>
        <taxon>Duplodnaviria</taxon>
        <taxon>Heunggongvirae</taxon>
        <taxon>Uroviricota</taxon>
        <taxon>Caudoviricetes</taxon>
        <taxon>Peduoviridae</taxon>
        <taxon>Maltschvirus</taxon>
        <taxon>Maltschvirus maltsch</taxon>
    </lineage>
</organism>
<evidence type="ECO:0000313" key="2">
    <source>
        <dbReference type="EMBL" id="CAB4143414.1"/>
    </source>
</evidence>
<dbReference type="EMBL" id="LR796421">
    <property type="protein sequence ID" value="CAB4143414.1"/>
    <property type="molecule type" value="Genomic_DNA"/>
</dbReference>
<protein>
    <submittedName>
        <fullName evidence="2">Uncharacterized protein</fullName>
    </submittedName>
</protein>
<accession>A0A6J5M9P3</accession>
<reference evidence="2" key="1">
    <citation type="submission" date="2020-04" db="EMBL/GenBank/DDBJ databases">
        <authorList>
            <person name="Chiriac C."/>
            <person name="Salcher M."/>
            <person name="Ghai R."/>
            <person name="Kavagutti S V."/>
        </authorList>
    </citation>
    <scope>NUCLEOTIDE SEQUENCE</scope>
</reference>
<name>A0A6J5M9P3_9CAUD</name>
<gene>
    <name evidence="2" type="ORF">UFOVP450_133</name>
</gene>